<dbReference type="GeneID" id="77198055"/>
<reference evidence="2 3" key="1">
    <citation type="submission" date="2016-10" db="EMBL/GenBank/DDBJ databases">
        <authorList>
            <person name="de Groot N.N."/>
        </authorList>
    </citation>
    <scope>NUCLEOTIDE SEQUENCE [LARGE SCALE GENOMIC DNA]</scope>
    <source>
        <strain evidence="2 3">LMG 27731</strain>
    </source>
</reference>
<gene>
    <name evidence="2" type="ORF">SAMN05192563_102159</name>
</gene>
<dbReference type="OrthoDB" id="9807959at2"/>
<protein>
    <submittedName>
        <fullName evidence="2">Predicted nuclease of the RNAse H fold, HicB family</fullName>
    </submittedName>
</protein>
<dbReference type="AlphaFoldDB" id="A0A1I7EHW4"/>
<dbReference type="InterPro" id="IPR051404">
    <property type="entry name" value="TA_system_antitoxin"/>
</dbReference>
<feature type="domain" description="HicB-like antitoxin of toxin-antitoxin system" evidence="1">
    <location>
        <begin position="6"/>
        <end position="129"/>
    </location>
</feature>
<dbReference type="InterPro" id="IPR035069">
    <property type="entry name" value="TTHA1013/TTHA0281-like"/>
</dbReference>
<dbReference type="InterPro" id="IPR010985">
    <property type="entry name" value="Ribbon_hlx_hlx"/>
</dbReference>
<evidence type="ECO:0000313" key="2">
    <source>
        <dbReference type="EMBL" id="SFU23494.1"/>
    </source>
</evidence>
<dbReference type="EMBL" id="FPBH01000021">
    <property type="protein sequence ID" value="SFU23494.1"/>
    <property type="molecule type" value="Genomic_DNA"/>
</dbReference>
<proteinExistence type="predicted"/>
<dbReference type="Proteomes" id="UP000198844">
    <property type="component" value="Unassembled WGS sequence"/>
</dbReference>
<dbReference type="PANTHER" id="PTHR34504">
    <property type="entry name" value="ANTITOXIN HICB"/>
    <property type="match status" value="1"/>
</dbReference>
<dbReference type="RefSeq" id="WP_093640832.1">
    <property type="nucleotide sequence ID" value="NZ_CAJNBA010000006.1"/>
</dbReference>
<sequence>MKNLIFPIAIEPGDTHQAFGVVVPDIPGCHSAGDSLEEAYANAKEAIEAHLDTLLDEGLPIPERLTLDEHRRNPDYSGFTWGFVTTRNIPALKKAVRINISLPEALVQDIDTYAQARGMSRSAFLALAAEHEMADA</sequence>
<dbReference type="GO" id="GO:0006355">
    <property type="term" value="P:regulation of DNA-templated transcription"/>
    <property type="evidence" value="ECO:0007669"/>
    <property type="project" value="InterPro"/>
</dbReference>
<dbReference type="InterPro" id="IPR013321">
    <property type="entry name" value="Arc_rbn_hlx_hlx"/>
</dbReference>
<dbReference type="PANTHER" id="PTHR34504:SF2">
    <property type="entry name" value="UPF0150 PROTEIN SSL0259"/>
    <property type="match status" value="1"/>
</dbReference>
<dbReference type="InterPro" id="IPR031807">
    <property type="entry name" value="HicB-like"/>
</dbReference>
<evidence type="ECO:0000259" key="1">
    <source>
        <dbReference type="Pfam" id="PF15919"/>
    </source>
</evidence>
<dbReference type="SUPFAM" id="SSF47598">
    <property type="entry name" value="Ribbon-helix-helix"/>
    <property type="match status" value="1"/>
</dbReference>
<evidence type="ECO:0000313" key="3">
    <source>
        <dbReference type="Proteomes" id="UP000198844"/>
    </source>
</evidence>
<name>A0A1I7EHW4_9BURK</name>
<accession>A0A1I7EHW4</accession>
<organism evidence="2 3">
    <name type="scientific">Paraburkholderia aspalathi</name>
    <dbReference type="NCBI Taxonomy" id="1324617"/>
    <lineage>
        <taxon>Bacteria</taxon>
        <taxon>Pseudomonadati</taxon>
        <taxon>Pseudomonadota</taxon>
        <taxon>Betaproteobacteria</taxon>
        <taxon>Burkholderiales</taxon>
        <taxon>Burkholderiaceae</taxon>
        <taxon>Paraburkholderia</taxon>
    </lineage>
</organism>
<dbReference type="SUPFAM" id="SSF143100">
    <property type="entry name" value="TTHA1013/TTHA0281-like"/>
    <property type="match status" value="1"/>
</dbReference>
<dbReference type="Gene3D" id="3.30.160.250">
    <property type="match status" value="1"/>
</dbReference>
<dbReference type="CDD" id="cd22231">
    <property type="entry name" value="RHH_NikR_HicB-like"/>
    <property type="match status" value="1"/>
</dbReference>
<dbReference type="Pfam" id="PF15919">
    <property type="entry name" value="HicB_lk_antitox"/>
    <property type="match status" value="1"/>
</dbReference>
<dbReference type="Gene3D" id="1.10.1220.10">
    <property type="entry name" value="Met repressor-like"/>
    <property type="match status" value="1"/>
</dbReference>